<accession>A0A0C4E1A4</accession>
<reference evidence="3" key="5">
    <citation type="submission" date="2015-06" db="UniProtKB">
        <authorList>
            <consortium name="EnsemblFungi"/>
        </authorList>
    </citation>
    <scope>IDENTIFICATION</scope>
    <source>
        <strain evidence="3">ATCC 64411</strain>
    </source>
</reference>
<protein>
    <submittedName>
        <fullName evidence="2 3">Uncharacterized protein</fullName>
    </submittedName>
</protein>
<dbReference type="EnsemblFungi" id="MAPG_06158T0">
    <property type="protein sequence ID" value="MAPG_06158T0"/>
    <property type="gene ID" value="MAPG_06158"/>
</dbReference>
<feature type="transmembrane region" description="Helical" evidence="1">
    <location>
        <begin position="101"/>
        <end position="123"/>
    </location>
</feature>
<dbReference type="VEuPathDB" id="FungiDB:MAPG_06158"/>
<gene>
    <name evidence="2" type="ORF">MAPG_06158</name>
</gene>
<sequence>MTNHGRRLWLSAVPIGELSRVWAGWWVDGRPPGKRSGSAGRTAGVSRLLDVLLLVPMLSCSPTWRWRLTGRVWSCALTVIPMEFMSSMIRERHGVGTRDLALSTNYVVLDFLAWYLMIGPVSFKMQKNFSLPYI</sequence>
<evidence type="ECO:0000313" key="3">
    <source>
        <dbReference type="EnsemblFungi" id="MAPG_06158T0"/>
    </source>
</evidence>
<dbReference type="Proteomes" id="UP000011715">
    <property type="component" value="Unassembled WGS sequence"/>
</dbReference>
<dbReference type="EMBL" id="ADBL01001480">
    <property type="status" value="NOT_ANNOTATED_CDS"/>
    <property type="molecule type" value="Genomic_DNA"/>
</dbReference>
<evidence type="ECO:0000313" key="2">
    <source>
        <dbReference type="EMBL" id="KLU87154.1"/>
    </source>
</evidence>
<keyword evidence="1" id="KW-0812">Transmembrane</keyword>
<reference evidence="2" key="2">
    <citation type="submission" date="2010-05" db="EMBL/GenBank/DDBJ databases">
        <title>The Genome Sequence of Magnaporthe poae strain ATCC 64411.</title>
        <authorList>
            <consortium name="The Broad Institute Genome Sequencing Platform"/>
            <consortium name="Broad Institute Genome Sequencing Center for Infectious Disease"/>
            <person name="Ma L.-J."/>
            <person name="Dead R."/>
            <person name="Young S."/>
            <person name="Zeng Q."/>
            <person name="Koehrsen M."/>
            <person name="Alvarado L."/>
            <person name="Berlin A."/>
            <person name="Chapman S.B."/>
            <person name="Chen Z."/>
            <person name="Freedman E."/>
            <person name="Gellesch M."/>
            <person name="Goldberg J."/>
            <person name="Griggs A."/>
            <person name="Gujja S."/>
            <person name="Heilman E.R."/>
            <person name="Heiman D."/>
            <person name="Hepburn T."/>
            <person name="Howarth C."/>
            <person name="Jen D."/>
            <person name="Larson L."/>
            <person name="Mehta T."/>
            <person name="Neiman D."/>
            <person name="Pearson M."/>
            <person name="Roberts A."/>
            <person name="Saif S."/>
            <person name="Shea T."/>
            <person name="Shenoy N."/>
            <person name="Sisk P."/>
            <person name="Stolte C."/>
            <person name="Sykes S."/>
            <person name="Walk T."/>
            <person name="White J."/>
            <person name="Yandava C."/>
            <person name="Haas B."/>
            <person name="Nusbaum C."/>
            <person name="Birren B."/>
        </authorList>
    </citation>
    <scope>NUCLEOTIDE SEQUENCE</scope>
    <source>
        <strain evidence="2">ATCC 64411</strain>
    </source>
</reference>
<reference evidence="3" key="4">
    <citation type="journal article" date="2015" name="G3 (Bethesda)">
        <title>Genome sequences of three phytopathogenic species of the Magnaporthaceae family of fungi.</title>
        <authorList>
            <person name="Okagaki L.H."/>
            <person name="Nunes C.C."/>
            <person name="Sailsbery J."/>
            <person name="Clay B."/>
            <person name="Brown D."/>
            <person name="John T."/>
            <person name="Oh Y."/>
            <person name="Young N."/>
            <person name="Fitzgerald M."/>
            <person name="Haas B.J."/>
            <person name="Zeng Q."/>
            <person name="Young S."/>
            <person name="Adiconis X."/>
            <person name="Fan L."/>
            <person name="Levin J.Z."/>
            <person name="Mitchell T.K."/>
            <person name="Okubara P.A."/>
            <person name="Farman M.L."/>
            <person name="Kohn L.M."/>
            <person name="Birren B."/>
            <person name="Ma L.-J."/>
            <person name="Dean R.A."/>
        </authorList>
    </citation>
    <scope>NUCLEOTIDE SEQUENCE</scope>
    <source>
        <strain evidence="3">ATCC 64411 / 73-15</strain>
    </source>
</reference>
<reference evidence="4" key="1">
    <citation type="submission" date="2010-05" db="EMBL/GenBank/DDBJ databases">
        <title>The genome sequence of Magnaporthe poae strain ATCC 64411.</title>
        <authorList>
            <person name="Ma L.-J."/>
            <person name="Dead R."/>
            <person name="Young S."/>
            <person name="Zeng Q."/>
            <person name="Koehrsen M."/>
            <person name="Alvarado L."/>
            <person name="Berlin A."/>
            <person name="Chapman S.B."/>
            <person name="Chen Z."/>
            <person name="Freedman E."/>
            <person name="Gellesch M."/>
            <person name="Goldberg J."/>
            <person name="Griggs A."/>
            <person name="Gujja S."/>
            <person name="Heilman E.R."/>
            <person name="Heiman D."/>
            <person name="Hepburn T."/>
            <person name="Howarth C."/>
            <person name="Jen D."/>
            <person name="Larson L."/>
            <person name="Mehta T."/>
            <person name="Neiman D."/>
            <person name="Pearson M."/>
            <person name="Roberts A."/>
            <person name="Saif S."/>
            <person name="Shea T."/>
            <person name="Shenoy N."/>
            <person name="Sisk P."/>
            <person name="Stolte C."/>
            <person name="Sykes S."/>
            <person name="Walk T."/>
            <person name="White J."/>
            <person name="Yandava C."/>
            <person name="Haas B."/>
            <person name="Nusbaum C."/>
            <person name="Birren B."/>
        </authorList>
    </citation>
    <scope>NUCLEOTIDE SEQUENCE [LARGE SCALE GENOMIC DNA]</scope>
    <source>
        <strain evidence="4">ATCC 64411 / 73-15</strain>
    </source>
</reference>
<name>A0A0C4E1A4_MAGP6</name>
<keyword evidence="1" id="KW-0472">Membrane</keyword>
<evidence type="ECO:0000256" key="1">
    <source>
        <dbReference type="SAM" id="Phobius"/>
    </source>
</evidence>
<organism evidence="3 4">
    <name type="scientific">Magnaporthiopsis poae (strain ATCC 64411 / 73-15)</name>
    <name type="common">Kentucky bluegrass fungus</name>
    <name type="synonym">Magnaporthe poae</name>
    <dbReference type="NCBI Taxonomy" id="644358"/>
    <lineage>
        <taxon>Eukaryota</taxon>
        <taxon>Fungi</taxon>
        <taxon>Dikarya</taxon>
        <taxon>Ascomycota</taxon>
        <taxon>Pezizomycotina</taxon>
        <taxon>Sordariomycetes</taxon>
        <taxon>Sordariomycetidae</taxon>
        <taxon>Magnaporthales</taxon>
        <taxon>Magnaporthaceae</taxon>
        <taxon>Magnaporthiopsis</taxon>
    </lineage>
</organism>
<keyword evidence="4" id="KW-1185">Reference proteome</keyword>
<proteinExistence type="predicted"/>
<keyword evidence="1" id="KW-1133">Transmembrane helix</keyword>
<dbReference type="EMBL" id="GL876970">
    <property type="protein sequence ID" value="KLU87154.1"/>
    <property type="molecule type" value="Genomic_DNA"/>
</dbReference>
<reference evidence="2" key="3">
    <citation type="submission" date="2011-03" db="EMBL/GenBank/DDBJ databases">
        <title>Annotation of Magnaporthe poae ATCC 64411.</title>
        <authorList>
            <person name="Ma L.-J."/>
            <person name="Dead R."/>
            <person name="Young S.K."/>
            <person name="Zeng Q."/>
            <person name="Gargeya S."/>
            <person name="Fitzgerald M."/>
            <person name="Haas B."/>
            <person name="Abouelleil A."/>
            <person name="Alvarado L."/>
            <person name="Arachchi H.M."/>
            <person name="Berlin A."/>
            <person name="Brown A."/>
            <person name="Chapman S.B."/>
            <person name="Chen Z."/>
            <person name="Dunbar C."/>
            <person name="Freedman E."/>
            <person name="Gearin G."/>
            <person name="Gellesch M."/>
            <person name="Goldberg J."/>
            <person name="Griggs A."/>
            <person name="Gujja S."/>
            <person name="Heiman D."/>
            <person name="Howarth C."/>
            <person name="Larson L."/>
            <person name="Lui A."/>
            <person name="MacDonald P.J.P."/>
            <person name="Mehta T."/>
            <person name="Montmayeur A."/>
            <person name="Murphy C."/>
            <person name="Neiman D."/>
            <person name="Pearson M."/>
            <person name="Priest M."/>
            <person name="Roberts A."/>
            <person name="Saif S."/>
            <person name="Shea T."/>
            <person name="Shenoy N."/>
            <person name="Sisk P."/>
            <person name="Stolte C."/>
            <person name="Sykes S."/>
            <person name="Yandava C."/>
            <person name="Wortman J."/>
            <person name="Nusbaum C."/>
            <person name="Birren B."/>
        </authorList>
    </citation>
    <scope>NUCLEOTIDE SEQUENCE</scope>
    <source>
        <strain evidence="2">ATCC 64411</strain>
    </source>
</reference>
<dbReference type="AlphaFoldDB" id="A0A0C4E1A4"/>
<evidence type="ECO:0000313" key="4">
    <source>
        <dbReference type="Proteomes" id="UP000011715"/>
    </source>
</evidence>